<sequence>MPSRYIRDDSEVPPQTRLEGCPNARHSDVLTKAGFGMALDKSPRPVMMRHSRRLSDKLLLAFHQACDQSDVEIAWELLRITEKALLKSGQYSGPERRKGVESLVAAHERLFEIRLGLDRDNPRALVLAEADPD</sequence>
<comment type="caution">
    <text evidence="2">The sequence shown here is derived from an EMBL/GenBank/DDBJ whole genome shotgun (WGS) entry which is preliminary data.</text>
</comment>
<reference evidence="2 3" key="1">
    <citation type="journal article" date="2019" name="Microb. Pathog.">
        <title>Comparison of VITEK 2, MALDI-TOF MS, 16S rRNA gene sequencing, and whole-genome sequencing for identification of Roseomonas mucosa.</title>
        <authorList>
            <person name="Rudolph W.W."/>
            <person name="Gunzer F."/>
            <person name="Trauth M."/>
            <person name="Bunk B."/>
            <person name="Bigge R."/>
            <person name="Schrottner P."/>
        </authorList>
    </citation>
    <scope>NUCLEOTIDE SEQUENCE [LARGE SCALE GENOMIC DNA]</scope>
    <source>
        <strain evidence="2 3">DSM 103800</strain>
    </source>
</reference>
<name>A0ABU3MB92_9PROT</name>
<evidence type="ECO:0000313" key="3">
    <source>
        <dbReference type="Proteomes" id="UP001258945"/>
    </source>
</evidence>
<organism evidence="2 3">
    <name type="scientific">Roseomonas gilardii</name>
    <dbReference type="NCBI Taxonomy" id="257708"/>
    <lineage>
        <taxon>Bacteria</taxon>
        <taxon>Pseudomonadati</taxon>
        <taxon>Pseudomonadota</taxon>
        <taxon>Alphaproteobacteria</taxon>
        <taxon>Acetobacterales</taxon>
        <taxon>Roseomonadaceae</taxon>
        <taxon>Roseomonas</taxon>
    </lineage>
</organism>
<evidence type="ECO:0000256" key="1">
    <source>
        <dbReference type="SAM" id="MobiDB-lite"/>
    </source>
</evidence>
<gene>
    <name evidence="2" type="ORF">RQ831_01750</name>
</gene>
<dbReference type="EMBL" id="JAVVDO010000002">
    <property type="protein sequence ID" value="MDT8329756.1"/>
    <property type="molecule type" value="Genomic_DNA"/>
</dbReference>
<feature type="compositionally biased region" description="Basic and acidic residues" evidence="1">
    <location>
        <begin position="1"/>
        <end position="10"/>
    </location>
</feature>
<evidence type="ECO:0000313" key="2">
    <source>
        <dbReference type="EMBL" id="MDT8329756.1"/>
    </source>
</evidence>
<proteinExistence type="predicted"/>
<protein>
    <submittedName>
        <fullName evidence="2">Uncharacterized protein</fullName>
    </submittedName>
</protein>
<accession>A0ABU3MB92</accession>
<dbReference type="RefSeq" id="WP_237183055.1">
    <property type="nucleotide sequence ID" value="NZ_CP015583.1"/>
</dbReference>
<feature type="region of interest" description="Disordered" evidence="1">
    <location>
        <begin position="1"/>
        <end position="22"/>
    </location>
</feature>
<keyword evidence="3" id="KW-1185">Reference proteome</keyword>
<dbReference type="Proteomes" id="UP001258945">
    <property type="component" value="Unassembled WGS sequence"/>
</dbReference>